<dbReference type="InterPro" id="IPR013320">
    <property type="entry name" value="ConA-like_dom_sf"/>
</dbReference>
<evidence type="ECO:0000259" key="10">
    <source>
        <dbReference type="PROSITE" id="PS50221"/>
    </source>
</evidence>
<evidence type="ECO:0000313" key="13">
    <source>
        <dbReference type="EMBL" id="OCT67148.1"/>
    </source>
</evidence>
<dbReference type="SUPFAM" id="SSF49899">
    <property type="entry name" value="Concanavalin A-like lectins/glucanases"/>
    <property type="match status" value="1"/>
</dbReference>
<dbReference type="SMART" id="SM00159">
    <property type="entry name" value="PTX"/>
    <property type="match status" value="1"/>
</dbReference>
<keyword evidence="6" id="KW-1015">Disulfide bond</keyword>
<dbReference type="InterPro" id="IPR017981">
    <property type="entry name" value="GPCR_2-like_7TM"/>
</dbReference>
<feature type="transmembrane region" description="Helical" evidence="9">
    <location>
        <begin position="845"/>
        <end position="872"/>
    </location>
</feature>
<feature type="region of interest" description="Disordered" evidence="8">
    <location>
        <begin position="1058"/>
        <end position="1084"/>
    </location>
</feature>
<dbReference type="GO" id="GO:0004930">
    <property type="term" value="F:G protein-coupled receptor activity"/>
    <property type="evidence" value="ECO:0007669"/>
    <property type="project" value="InterPro"/>
</dbReference>
<evidence type="ECO:0000256" key="8">
    <source>
        <dbReference type="SAM" id="MobiDB-lite"/>
    </source>
</evidence>
<dbReference type="PROSITE" id="PS51828">
    <property type="entry name" value="PTX_2"/>
    <property type="match status" value="1"/>
</dbReference>
<feature type="transmembrane region" description="Helical" evidence="9">
    <location>
        <begin position="903"/>
        <end position="920"/>
    </location>
</feature>
<feature type="transmembrane region" description="Helical" evidence="9">
    <location>
        <begin position="926"/>
        <end position="948"/>
    </location>
</feature>
<dbReference type="GO" id="GO:0007166">
    <property type="term" value="P:cell surface receptor signaling pathway"/>
    <property type="evidence" value="ECO:0007669"/>
    <property type="project" value="InterPro"/>
</dbReference>
<accession>A0A974C605</accession>
<evidence type="ECO:0000256" key="2">
    <source>
        <dbReference type="ARBA" id="ARBA00007343"/>
    </source>
</evidence>
<dbReference type="GO" id="GO:0007189">
    <property type="term" value="P:adenylate cyclase-activating G protein-coupled receptor signaling pathway"/>
    <property type="evidence" value="ECO:0007669"/>
    <property type="project" value="TreeGrafter"/>
</dbReference>
<evidence type="ECO:0008006" key="15">
    <source>
        <dbReference type="Google" id="ProtNLM"/>
    </source>
</evidence>
<sequence>MTDSVSNSLLIHYCVSSQICGWYSCWAAPEINQTHQGTDSTATFIETSEGVYEYVSQPLDRWQAEKLCEYKFASLLSESKDSQKIPAKLLQSKQINFPIWLKQEGPTEPRTRTLTSLVFENRTDTKYAKLLVDFPPLPEITVCAYIQWEKAHQDFATVFSYAVPDFFNEFQLRGITNEKGFVQFAIIVHGHHTPYSTLFLSDGQWHHVCATWQKLNGTWAFYADGKKAASSTISTTQDIIQGGSFIIGQDQDSFGGTFKAKESFSGNITDLNVWMKVLSDEQIEVVRSCNAIVQGIVYSWKSHKLKIDPSLLQMNIQFVCPGTSMDCQILQSRNRAVDYSPCGNKLPFICYYTHDLYQRLKNTNKMNRDRTFSSRVNAVANRTLISEDLLEGGVQQLNASEASTSLKAIEKVMETEGSLEDPADLLSVIQFLKGVADIEAESSAEDFEELSHHFVKVTGAVLEQSDPMLWSDVNPIIRGPMTLVRNVEKMASSLSQILSDEKKEISIYHKNIEVGVRQVDLDADSHFYREQGTDKVDQITVPMKELEGIAKGDHVDVKVVNTWFDFDAFRHLFGGYNCNILPENSAVSDGGYKYMGTYLGSAVISSTVLVGFQEISTSVQYRLWQRSKIPNDSGTLEQRPVCAFWNYSINPENGGGWSTYGCHIKKSIHPGETVCFCNHTTNFAVLLQLYDVQRNPDEEWTLRTLTFIGCGVSLCALLVTFILFLAVGVPKSERTTVHKNLIFALAAAESLLMFSELAKNNEVVCITVTASLHLFFMAAFAWMLVEGLLLWSKVVAVNMSEDRRMRFYYITGWGLPIIIVSVTLATSFNKYVADSHCWLNIQTDIIWAFVGPVLFILTVNTFVLFRVVMVTISSARRRSKMLTPNCSLEKQIGIQVWATAKPIVVLLPVLGLTWLCGVLVHLSIVWAYVFIVLNSFQGLYIFLIYAIYNSEVRNAIQRIKDKKKALSFTNCSNPTNYVSSQRNTIWDTGKPSLTPPSSVSTHPPLKNTVSIGLVVGDGTDAGVRIGRRRRDASVRTLASASDARNLVANHPVNISSILSTDTTGSDSVRYSPESFTKDSGVRPNPKKWIQGIPIAN</sequence>
<organism evidence="13 14">
    <name type="scientific">Xenopus laevis</name>
    <name type="common">African clawed frog</name>
    <dbReference type="NCBI Taxonomy" id="8355"/>
    <lineage>
        <taxon>Eukaryota</taxon>
        <taxon>Metazoa</taxon>
        <taxon>Chordata</taxon>
        <taxon>Craniata</taxon>
        <taxon>Vertebrata</taxon>
        <taxon>Euteleostomi</taxon>
        <taxon>Amphibia</taxon>
        <taxon>Batrachia</taxon>
        <taxon>Anura</taxon>
        <taxon>Pipoidea</taxon>
        <taxon>Pipidae</taxon>
        <taxon>Xenopodinae</taxon>
        <taxon>Xenopus</taxon>
        <taxon>Xenopus</taxon>
    </lineage>
</organism>
<feature type="domain" description="G-protein coupled receptors family 2 profile 2" evidence="11">
    <location>
        <begin position="702"/>
        <end position="949"/>
    </location>
</feature>
<evidence type="ECO:0000256" key="1">
    <source>
        <dbReference type="ARBA" id="ARBA00004141"/>
    </source>
</evidence>
<evidence type="ECO:0000313" key="14">
    <source>
        <dbReference type="Proteomes" id="UP000694892"/>
    </source>
</evidence>
<keyword evidence="4 9" id="KW-1133">Transmembrane helix</keyword>
<dbReference type="PROSITE" id="PS50221">
    <property type="entry name" value="GAIN_B"/>
    <property type="match status" value="1"/>
</dbReference>
<dbReference type="InterPro" id="IPR000832">
    <property type="entry name" value="GPCR_2_secretin-like"/>
</dbReference>
<dbReference type="AlphaFoldDB" id="A0A974C605"/>
<dbReference type="InterPro" id="IPR001759">
    <property type="entry name" value="PTX_dom"/>
</dbReference>
<dbReference type="PROSITE" id="PS50261">
    <property type="entry name" value="G_PROTEIN_RECEP_F2_4"/>
    <property type="match status" value="1"/>
</dbReference>
<comment type="similarity">
    <text evidence="2">Belongs to the G-protein coupled receptor 2 family. Adhesion G-protein coupled receptor (ADGR) subfamily.</text>
</comment>
<dbReference type="Gene3D" id="1.20.1070.10">
    <property type="entry name" value="Rhodopsin 7-helix transmembrane proteins"/>
    <property type="match status" value="1"/>
</dbReference>
<evidence type="ECO:0000256" key="7">
    <source>
        <dbReference type="PROSITE-ProRule" id="PRU01172"/>
    </source>
</evidence>
<feature type="transmembrane region" description="Helical" evidence="9">
    <location>
        <begin position="770"/>
        <end position="795"/>
    </location>
</feature>
<evidence type="ECO:0000259" key="11">
    <source>
        <dbReference type="PROSITE" id="PS50261"/>
    </source>
</evidence>
<feature type="transmembrane region" description="Helical" evidence="9">
    <location>
        <begin position="741"/>
        <end position="758"/>
    </location>
</feature>
<gene>
    <name evidence="13" type="ORF">XELAEV_18038430mg</name>
</gene>
<dbReference type="FunFam" id="1.20.1070.10:FF:000252">
    <property type="entry name" value="Adhesion G protein-coupled receptor D2"/>
    <property type="match status" value="1"/>
</dbReference>
<dbReference type="InterPro" id="IPR057244">
    <property type="entry name" value="GAIN_B"/>
</dbReference>
<evidence type="ECO:0000259" key="12">
    <source>
        <dbReference type="PROSITE" id="PS51828"/>
    </source>
</evidence>
<dbReference type="InterPro" id="IPR000203">
    <property type="entry name" value="GPS"/>
</dbReference>
<keyword evidence="3 9" id="KW-0812">Transmembrane</keyword>
<dbReference type="PRINTS" id="PR00249">
    <property type="entry name" value="GPCRSECRETIN"/>
</dbReference>
<dbReference type="SMART" id="SM00303">
    <property type="entry name" value="GPS"/>
    <property type="match status" value="1"/>
</dbReference>
<dbReference type="SUPFAM" id="SSF81321">
    <property type="entry name" value="Family A G protein-coupled receptor-like"/>
    <property type="match status" value="1"/>
</dbReference>
<evidence type="ECO:0000256" key="5">
    <source>
        <dbReference type="ARBA" id="ARBA00023136"/>
    </source>
</evidence>
<evidence type="ECO:0000256" key="4">
    <source>
        <dbReference type="ARBA" id="ARBA00022989"/>
    </source>
</evidence>
<feature type="domain" description="GAIN-B" evidence="10">
    <location>
        <begin position="503"/>
        <end position="693"/>
    </location>
</feature>
<dbReference type="OMA" id="SCEQQFG"/>
<dbReference type="PANTHER" id="PTHR12011:SF58">
    <property type="entry name" value="ADHESION G-PROTEIN COUPLED RECEPTOR D2"/>
    <property type="match status" value="1"/>
</dbReference>
<evidence type="ECO:0000256" key="6">
    <source>
        <dbReference type="ARBA" id="ARBA00023157"/>
    </source>
</evidence>
<dbReference type="CDD" id="cd15255">
    <property type="entry name" value="7tmB2_GPR144"/>
    <property type="match status" value="1"/>
</dbReference>
<feature type="compositionally biased region" description="Polar residues" evidence="8">
    <location>
        <begin position="1058"/>
        <end position="1068"/>
    </location>
</feature>
<dbReference type="Gene3D" id="2.60.120.200">
    <property type="match status" value="1"/>
</dbReference>
<dbReference type="FunFam" id="2.60.120.200:FF:000171">
    <property type="entry name" value="Adhesion G-protein coupled receptor D2"/>
    <property type="match status" value="1"/>
</dbReference>
<evidence type="ECO:0000256" key="3">
    <source>
        <dbReference type="ARBA" id="ARBA00022692"/>
    </source>
</evidence>
<comment type="subcellular location">
    <subcellularLocation>
        <location evidence="1">Membrane</location>
        <topology evidence="1">Multi-pass membrane protein</topology>
    </subcellularLocation>
</comment>
<dbReference type="Pfam" id="PF00354">
    <property type="entry name" value="Pentaxin"/>
    <property type="match status" value="1"/>
</dbReference>
<dbReference type="PANTHER" id="PTHR12011">
    <property type="entry name" value="ADHESION G-PROTEIN COUPLED RECEPTOR"/>
    <property type="match status" value="1"/>
</dbReference>
<dbReference type="EMBL" id="CM004480">
    <property type="protein sequence ID" value="OCT67148.1"/>
    <property type="molecule type" value="Genomic_DNA"/>
</dbReference>
<feature type="transmembrane region" description="Helical" evidence="9">
    <location>
        <begin position="705"/>
        <end position="729"/>
    </location>
</feature>
<reference evidence="14" key="1">
    <citation type="journal article" date="2016" name="Nature">
        <title>Genome evolution in the allotetraploid frog Xenopus laevis.</title>
        <authorList>
            <person name="Session A.M."/>
            <person name="Uno Y."/>
            <person name="Kwon T."/>
            <person name="Chapman J.A."/>
            <person name="Toyoda A."/>
            <person name="Takahashi S."/>
            <person name="Fukui A."/>
            <person name="Hikosaka A."/>
            <person name="Suzuki A."/>
            <person name="Kondo M."/>
            <person name="van Heeringen S.J."/>
            <person name="Quigley I."/>
            <person name="Heinz S."/>
            <person name="Ogino H."/>
            <person name="Ochi H."/>
            <person name="Hellsten U."/>
            <person name="Lyons J.B."/>
            <person name="Simakov O."/>
            <person name="Putnam N."/>
            <person name="Stites J."/>
            <person name="Kuroki Y."/>
            <person name="Tanaka T."/>
            <person name="Michiue T."/>
            <person name="Watanabe M."/>
            <person name="Bogdanovic O."/>
            <person name="Lister R."/>
            <person name="Georgiou G."/>
            <person name="Paranjpe S.S."/>
            <person name="van Kruijsbergen I."/>
            <person name="Shu S."/>
            <person name="Carlson J."/>
            <person name="Kinoshita T."/>
            <person name="Ohta Y."/>
            <person name="Mawaribuchi S."/>
            <person name="Jenkins J."/>
            <person name="Grimwood J."/>
            <person name="Schmutz J."/>
            <person name="Mitros T."/>
            <person name="Mozaffari S.V."/>
            <person name="Suzuki Y."/>
            <person name="Haramoto Y."/>
            <person name="Yamamoto T.S."/>
            <person name="Takagi C."/>
            <person name="Heald R."/>
            <person name="Miller K."/>
            <person name="Haudenschild C."/>
            <person name="Kitzman J."/>
            <person name="Nakayama T."/>
            <person name="Izutsu Y."/>
            <person name="Robert J."/>
            <person name="Fortriede J."/>
            <person name="Burns K."/>
            <person name="Lotay V."/>
            <person name="Karimi K."/>
            <person name="Yasuoka Y."/>
            <person name="Dichmann D.S."/>
            <person name="Flajnik M.F."/>
            <person name="Houston D.W."/>
            <person name="Shendure J."/>
            <person name="DuPasquier L."/>
            <person name="Vize P.D."/>
            <person name="Zorn A.M."/>
            <person name="Ito M."/>
            <person name="Marcotte E.M."/>
            <person name="Wallingford J.B."/>
            <person name="Ito Y."/>
            <person name="Asashima M."/>
            <person name="Ueno N."/>
            <person name="Matsuda Y."/>
            <person name="Veenstra G.J."/>
            <person name="Fujiyama A."/>
            <person name="Harland R.M."/>
            <person name="Taira M."/>
            <person name="Rokhsar D.S."/>
        </authorList>
    </citation>
    <scope>NUCLEOTIDE SEQUENCE [LARGE SCALE GENOMIC DNA]</scope>
    <source>
        <strain evidence="14">J</strain>
    </source>
</reference>
<keyword evidence="5 9" id="KW-0472">Membrane</keyword>
<dbReference type="InterPro" id="IPR046338">
    <property type="entry name" value="GAIN_dom_sf"/>
</dbReference>
<name>A0A974C605_XENLA</name>
<evidence type="ECO:0000256" key="9">
    <source>
        <dbReference type="SAM" id="Phobius"/>
    </source>
</evidence>
<dbReference type="Pfam" id="PF01825">
    <property type="entry name" value="GPS"/>
    <property type="match status" value="1"/>
</dbReference>
<dbReference type="GO" id="GO:0005886">
    <property type="term" value="C:plasma membrane"/>
    <property type="evidence" value="ECO:0007669"/>
    <property type="project" value="UniProtKB-SubCell"/>
</dbReference>
<comment type="caution">
    <text evidence="7">Lacks conserved residue(s) required for the propagation of feature annotation.</text>
</comment>
<proteinExistence type="inferred from homology"/>
<feature type="transmembrane region" description="Helical" evidence="9">
    <location>
        <begin position="807"/>
        <end position="825"/>
    </location>
</feature>
<protein>
    <recommendedName>
        <fullName evidence="15">Adhesion G-protein coupled receptor D2</fullName>
    </recommendedName>
</protein>
<dbReference type="Gene3D" id="2.60.220.50">
    <property type="match status" value="1"/>
</dbReference>
<dbReference type="Proteomes" id="UP000694892">
    <property type="component" value="Chromosome 8L"/>
</dbReference>
<feature type="domain" description="Pentraxin (PTX)" evidence="12">
    <location>
        <begin position="113"/>
        <end position="320"/>
    </location>
</feature>
<dbReference type="Pfam" id="PF00002">
    <property type="entry name" value="7tm_2"/>
    <property type="match status" value="1"/>
</dbReference>